<evidence type="ECO:0000256" key="2">
    <source>
        <dbReference type="ARBA" id="ARBA00022448"/>
    </source>
</evidence>
<keyword evidence="5 8" id="KW-0812">Transmembrane</keyword>
<keyword evidence="4" id="KW-0997">Cell inner membrane</keyword>
<dbReference type="PROSITE" id="PS50928">
    <property type="entry name" value="ABC_TM1"/>
    <property type="match status" value="1"/>
</dbReference>
<name>A0A848MJ70_9GAMM</name>
<dbReference type="Proteomes" id="UP000585363">
    <property type="component" value="Unassembled WGS sequence"/>
</dbReference>
<keyword evidence="6 8" id="KW-1133">Transmembrane helix</keyword>
<dbReference type="Pfam" id="PF00528">
    <property type="entry name" value="BPD_transp_1"/>
    <property type="match status" value="1"/>
</dbReference>
<dbReference type="PANTHER" id="PTHR43386:SF1">
    <property type="entry name" value="D,D-DIPEPTIDE TRANSPORT SYSTEM PERMEASE PROTEIN DDPC-RELATED"/>
    <property type="match status" value="1"/>
</dbReference>
<keyword evidence="3" id="KW-1003">Cell membrane</keyword>
<feature type="transmembrane region" description="Helical" evidence="8">
    <location>
        <begin position="262"/>
        <end position="284"/>
    </location>
</feature>
<dbReference type="AlphaFoldDB" id="A0A848MJ70"/>
<reference evidence="10 11" key="1">
    <citation type="submission" date="2020-01" db="EMBL/GenBank/DDBJ databases">
        <authorList>
            <person name="Lee S.D."/>
        </authorList>
    </citation>
    <scope>NUCLEOTIDE SEQUENCE [LARGE SCALE GENOMIC DNA]</scope>
    <source>
        <strain evidence="10 11">SAP-1</strain>
    </source>
</reference>
<feature type="transmembrane region" description="Helical" evidence="8">
    <location>
        <begin position="138"/>
        <end position="157"/>
    </location>
</feature>
<keyword evidence="2 8" id="KW-0813">Transport</keyword>
<evidence type="ECO:0000256" key="5">
    <source>
        <dbReference type="ARBA" id="ARBA00022692"/>
    </source>
</evidence>
<dbReference type="RefSeq" id="WP_169403063.1">
    <property type="nucleotide sequence ID" value="NZ_JAADJU010000005.1"/>
</dbReference>
<dbReference type="Gene3D" id="1.10.3720.10">
    <property type="entry name" value="MetI-like"/>
    <property type="match status" value="1"/>
</dbReference>
<dbReference type="GO" id="GO:0005886">
    <property type="term" value="C:plasma membrane"/>
    <property type="evidence" value="ECO:0007669"/>
    <property type="project" value="UniProtKB-SubCell"/>
</dbReference>
<feature type="domain" description="ABC transmembrane type-1" evidence="9">
    <location>
        <begin position="99"/>
        <end position="288"/>
    </location>
</feature>
<evidence type="ECO:0000256" key="6">
    <source>
        <dbReference type="ARBA" id="ARBA00022989"/>
    </source>
</evidence>
<evidence type="ECO:0000313" key="11">
    <source>
        <dbReference type="Proteomes" id="UP000585363"/>
    </source>
</evidence>
<evidence type="ECO:0000256" key="8">
    <source>
        <dbReference type="RuleBase" id="RU363032"/>
    </source>
</evidence>
<comment type="subcellular location">
    <subcellularLocation>
        <location evidence="1">Cell inner membrane</location>
        <topology evidence="1">Multi-pass membrane protein</topology>
    </subcellularLocation>
    <subcellularLocation>
        <location evidence="8">Cell membrane</location>
        <topology evidence="8">Multi-pass membrane protein</topology>
    </subcellularLocation>
</comment>
<feature type="transmembrane region" description="Helical" evidence="8">
    <location>
        <begin position="39"/>
        <end position="59"/>
    </location>
</feature>
<accession>A0A848MJ70</accession>
<gene>
    <name evidence="10" type="ORF">GW590_10755</name>
</gene>
<evidence type="ECO:0000256" key="1">
    <source>
        <dbReference type="ARBA" id="ARBA00004429"/>
    </source>
</evidence>
<sequence>MSSLPLSKNDSAPATTPVLRSPAANYAVSRRWRRLQPTLILAWLIMAVVILWAIAPQLFTHFSGTQGMAGAQRLPPGSTHWLGTDQLGRDLYARIVYGASHSLTGALVAVFLGLVIGSALGLAAAATGGLVDKLVMRIVDVLLSIPGLLLSLCVIILLGFGTVHAAIAVGVTSIANFARLARSEAILVRHSDYVEAAYGSGGTFFAILWRHILPNSLTAVIAFSALQFGSAILAISTLSFLGYGTPPPTPEWGLLIAEGRNYISTAWWLTTFPGVVVILTVLAANRISQSFRRTHS</sequence>
<proteinExistence type="inferred from homology"/>
<keyword evidence="7 8" id="KW-0472">Membrane</keyword>
<evidence type="ECO:0000256" key="7">
    <source>
        <dbReference type="ARBA" id="ARBA00023136"/>
    </source>
</evidence>
<evidence type="ECO:0000256" key="3">
    <source>
        <dbReference type="ARBA" id="ARBA00022475"/>
    </source>
</evidence>
<dbReference type="CDD" id="cd06261">
    <property type="entry name" value="TM_PBP2"/>
    <property type="match status" value="1"/>
</dbReference>
<dbReference type="EMBL" id="JAADJU010000005">
    <property type="protein sequence ID" value="NMP27346.1"/>
    <property type="molecule type" value="Genomic_DNA"/>
</dbReference>
<feature type="transmembrane region" description="Helical" evidence="8">
    <location>
        <begin position="106"/>
        <end position="131"/>
    </location>
</feature>
<dbReference type="GO" id="GO:0055085">
    <property type="term" value="P:transmembrane transport"/>
    <property type="evidence" value="ECO:0007669"/>
    <property type="project" value="InterPro"/>
</dbReference>
<dbReference type="SUPFAM" id="SSF161098">
    <property type="entry name" value="MetI-like"/>
    <property type="match status" value="1"/>
</dbReference>
<dbReference type="InterPro" id="IPR000515">
    <property type="entry name" value="MetI-like"/>
</dbReference>
<reference evidence="10 11" key="2">
    <citation type="submission" date="2020-06" db="EMBL/GenBank/DDBJ databases">
        <title>Polyphasic characterization of a Rahnella strain isolated from tree sap.</title>
        <authorList>
            <person name="Kim I.S."/>
        </authorList>
    </citation>
    <scope>NUCLEOTIDE SEQUENCE [LARGE SCALE GENOMIC DNA]</scope>
    <source>
        <strain evidence="10 11">SAP-1</strain>
    </source>
</reference>
<dbReference type="InterPro" id="IPR050366">
    <property type="entry name" value="BP-dependent_transpt_permease"/>
</dbReference>
<feature type="transmembrane region" description="Helical" evidence="8">
    <location>
        <begin position="217"/>
        <end position="242"/>
    </location>
</feature>
<keyword evidence="11" id="KW-1185">Reference proteome</keyword>
<dbReference type="InterPro" id="IPR035906">
    <property type="entry name" value="MetI-like_sf"/>
</dbReference>
<comment type="caution">
    <text evidence="10">The sequence shown here is derived from an EMBL/GenBank/DDBJ whole genome shotgun (WGS) entry which is preliminary data.</text>
</comment>
<protein>
    <submittedName>
        <fullName evidence="10">ABC transporter permease</fullName>
    </submittedName>
</protein>
<evidence type="ECO:0000259" key="9">
    <source>
        <dbReference type="PROSITE" id="PS50928"/>
    </source>
</evidence>
<organism evidence="10 11">
    <name type="scientific">Rouxiella aceris</name>
    <dbReference type="NCBI Taxonomy" id="2703884"/>
    <lineage>
        <taxon>Bacteria</taxon>
        <taxon>Pseudomonadati</taxon>
        <taxon>Pseudomonadota</taxon>
        <taxon>Gammaproteobacteria</taxon>
        <taxon>Enterobacterales</taxon>
        <taxon>Yersiniaceae</taxon>
        <taxon>Rouxiella</taxon>
    </lineage>
</organism>
<comment type="similarity">
    <text evidence="8">Belongs to the binding-protein-dependent transport system permease family.</text>
</comment>
<evidence type="ECO:0000256" key="4">
    <source>
        <dbReference type="ARBA" id="ARBA00022519"/>
    </source>
</evidence>
<dbReference type="PANTHER" id="PTHR43386">
    <property type="entry name" value="OLIGOPEPTIDE TRANSPORT SYSTEM PERMEASE PROTEIN APPC"/>
    <property type="match status" value="1"/>
</dbReference>
<evidence type="ECO:0000313" key="10">
    <source>
        <dbReference type="EMBL" id="NMP27346.1"/>
    </source>
</evidence>